<keyword evidence="10" id="KW-0479">Metal-binding</keyword>
<keyword evidence="3 10" id="KW-0812">Transmembrane</keyword>
<dbReference type="OrthoDB" id="9815830at2"/>
<comment type="subcellular location">
    <subcellularLocation>
        <location evidence="1 10">Cell membrane</location>
        <topology evidence="1 10">Multi-pass membrane protein</topology>
    </subcellularLocation>
</comment>
<dbReference type="Pfam" id="PF02537">
    <property type="entry name" value="CRCB"/>
    <property type="match status" value="1"/>
</dbReference>
<keyword evidence="4 10" id="KW-1133">Transmembrane helix</keyword>
<gene>
    <name evidence="10 11" type="primary">crcB</name>
    <name evidence="10" type="synonym">fluC</name>
    <name evidence="11" type="ORF">NCTC11087_01026</name>
</gene>
<evidence type="ECO:0000313" key="12">
    <source>
        <dbReference type="Proteomes" id="UP000255523"/>
    </source>
</evidence>
<reference evidence="11 12" key="1">
    <citation type="submission" date="2018-06" db="EMBL/GenBank/DDBJ databases">
        <authorList>
            <consortium name="Pathogen Informatics"/>
            <person name="Doyle S."/>
        </authorList>
    </citation>
    <scope>NUCLEOTIDE SEQUENCE [LARGE SCALE GENOMIC DNA]</scope>
    <source>
        <strain evidence="11 12">NCTC11087</strain>
    </source>
</reference>
<keyword evidence="2 10" id="KW-1003">Cell membrane</keyword>
<evidence type="ECO:0000256" key="6">
    <source>
        <dbReference type="ARBA" id="ARBA00023303"/>
    </source>
</evidence>
<dbReference type="GO" id="GO:0005886">
    <property type="term" value="C:plasma membrane"/>
    <property type="evidence" value="ECO:0007669"/>
    <property type="project" value="UniProtKB-SubCell"/>
</dbReference>
<feature type="transmembrane region" description="Helical" evidence="10">
    <location>
        <begin position="95"/>
        <end position="119"/>
    </location>
</feature>
<evidence type="ECO:0000256" key="4">
    <source>
        <dbReference type="ARBA" id="ARBA00022989"/>
    </source>
</evidence>
<dbReference type="PANTHER" id="PTHR28259:SF1">
    <property type="entry name" value="FLUORIDE EXPORT PROTEIN 1-RELATED"/>
    <property type="match status" value="1"/>
</dbReference>
<evidence type="ECO:0000256" key="3">
    <source>
        <dbReference type="ARBA" id="ARBA00022692"/>
    </source>
</evidence>
<evidence type="ECO:0000256" key="10">
    <source>
        <dbReference type="HAMAP-Rule" id="MF_00454"/>
    </source>
</evidence>
<dbReference type="AlphaFoldDB" id="A0A380LMV5"/>
<evidence type="ECO:0000256" key="1">
    <source>
        <dbReference type="ARBA" id="ARBA00004651"/>
    </source>
</evidence>
<evidence type="ECO:0000256" key="7">
    <source>
        <dbReference type="ARBA" id="ARBA00035120"/>
    </source>
</evidence>
<comment type="catalytic activity">
    <reaction evidence="8">
        <text>fluoride(in) = fluoride(out)</text>
        <dbReference type="Rhea" id="RHEA:76159"/>
        <dbReference type="ChEBI" id="CHEBI:17051"/>
    </reaction>
    <physiologicalReaction direction="left-to-right" evidence="8">
        <dbReference type="Rhea" id="RHEA:76160"/>
    </physiologicalReaction>
</comment>
<keyword evidence="10" id="KW-0813">Transport</keyword>
<comment type="activity regulation">
    <text evidence="10">Na(+) is not transported, but it plays an essential structural role and its presence is essential for fluoride channel function.</text>
</comment>
<comment type="function">
    <text evidence="9 10">Fluoride-specific ion channel. Important for reducing fluoride concentration in the cell, thus reducing its toxicity.</text>
</comment>
<dbReference type="NCBIfam" id="TIGR00494">
    <property type="entry name" value="crcB"/>
    <property type="match status" value="1"/>
</dbReference>
<dbReference type="Proteomes" id="UP000255523">
    <property type="component" value="Unassembled WGS sequence"/>
</dbReference>
<feature type="binding site" evidence="10">
    <location>
        <position position="76"/>
    </location>
    <ligand>
        <name>Na(+)</name>
        <dbReference type="ChEBI" id="CHEBI:29101"/>
        <note>structural</note>
    </ligand>
</feature>
<feature type="transmembrane region" description="Helical" evidence="10">
    <location>
        <begin position="65"/>
        <end position="83"/>
    </location>
</feature>
<proteinExistence type="inferred from homology"/>
<feature type="transmembrane region" description="Helical" evidence="10">
    <location>
        <begin position="32"/>
        <end position="53"/>
    </location>
</feature>
<dbReference type="HAMAP" id="MF_00454">
    <property type="entry name" value="FluC"/>
    <property type="match status" value="1"/>
</dbReference>
<keyword evidence="10" id="KW-0406">Ion transport</keyword>
<sequence length="120" mass="13000">MIDCLAVGLGGCIGSILRYLIGKIPVETNGFPIHTLGINVIGCFLIGLIVSLATKNTQMDPRLVLFFKTGVCGGFTTFSTFSLETQQLMQTGQYTMAIIYVLCSILLGIFAIFAAQWILK</sequence>
<evidence type="ECO:0000256" key="2">
    <source>
        <dbReference type="ARBA" id="ARBA00022475"/>
    </source>
</evidence>
<dbReference type="GeneID" id="77461995"/>
<keyword evidence="6 10" id="KW-0407">Ion channel</keyword>
<comment type="similarity">
    <text evidence="7 10">Belongs to the fluoride channel Fluc/FEX (TC 1.A.43) family.</text>
</comment>
<accession>A0A380LMV5</accession>
<keyword evidence="10" id="KW-0915">Sodium</keyword>
<protein>
    <recommendedName>
        <fullName evidence="10">Fluoride-specific ion channel FluC</fullName>
    </recommendedName>
</protein>
<dbReference type="EMBL" id="UHFX01000003">
    <property type="protein sequence ID" value="SUO04132.1"/>
    <property type="molecule type" value="Genomic_DNA"/>
</dbReference>
<dbReference type="GO" id="GO:0046872">
    <property type="term" value="F:metal ion binding"/>
    <property type="evidence" value="ECO:0007669"/>
    <property type="project" value="UniProtKB-KW"/>
</dbReference>
<dbReference type="InterPro" id="IPR003691">
    <property type="entry name" value="FluC"/>
</dbReference>
<dbReference type="GO" id="GO:0140114">
    <property type="term" value="P:cellular detoxification of fluoride"/>
    <property type="evidence" value="ECO:0007669"/>
    <property type="project" value="UniProtKB-UniRule"/>
</dbReference>
<dbReference type="PANTHER" id="PTHR28259">
    <property type="entry name" value="FLUORIDE EXPORT PROTEIN 1-RELATED"/>
    <property type="match status" value="1"/>
</dbReference>
<keyword evidence="12" id="KW-1185">Reference proteome</keyword>
<feature type="binding site" evidence="10">
    <location>
        <position position="73"/>
    </location>
    <ligand>
        <name>Na(+)</name>
        <dbReference type="ChEBI" id="CHEBI:29101"/>
        <note>structural</note>
    </ligand>
</feature>
<dbReference type="GO" id="GO:0062054">
    <property type="term" value="F:fluoride channel activity"/>
    <property type="evidence" value="ECO:0007669"/>
    <property type="project" value="UniProtKB-UniRule"/>
</dbReference>
<dbReference type="RefSeq" id="WP_022790420.1">
    <property type="nucleotide sequence ID" value="NZ_CALZNX010000010.1"/>
</dbReference>
<evidence type="ECO:0000256" key="5">
    <source>
        <dbReference type="ARBA" id="ARBA00023136"/>
    </source>
</evidence>
<keyword evidence="5 10" id="KW-0472">Membrane</keyword>
<evidence type="ECO:0000256" key="9">
    <source>
        <dbReference type="ARBA" id="ARBA00049940"/>
    </source>
</evidence>
<organism evidence="11 12">
    <name type="scientific">Faecalicoccus pleomorphus</name>
    <dbReference type="NCBI Taxonomy" id="1323"/>
    <lineage>
        <taxon>Bacteria</taxon>
        <taxon>Bacillati</taxon>
        <taxon>Bacillota</taxon>
        <taxon>Erysipelotrichia</taxon>
        <taxon>Erysipelotrichales</taxon>
        <taxon>Erysipelotrichaceae</taxon>
        <taxon>Faecalicoccus</taxon>
    </lineage>
</organism>
<evidence type="ECO:0000313" key="11">
    <source>
        <dbReference type="EMBL" id="SUO04132.1"/>
    </source>
</evidence>
<name>A0A380LMV5_9FIRM</name>
<evidence type="ECO:0000256" key="8">
    <source>
        <dbReference type="ARBA" id="ARBA00035585"/>
    </source>
</evidence>